<dbReference type="Proteomes" id="UP000256520">
    <property type="component" value="Unassembled WGS sequence"/>
</dbReference>
<dbReference type="InterPro" id="IPR025711">
    <property type="entry name" value="PepSY"/>
</dbReference>
<comment type="caution">
    <text evidence="2">The sequence shown here is derived from an EMBL/GenBank/DDBJ whole genome shotgun (WGS) entry which is preliminary data.</text>
</comment>
<name>A0A3D8PG55_9BACI</name>
<dbReference type="OrthoDB" id="2476750at2"/>
<proteinExistence type="predicted"/>
<sequence>MKKTIGFVIATFICIGLFVFGPSQTSASIANPENGEKISLLEAEHIALQEFTGIVKQHQLTWVDNCQTYEVEITNRNQEAKIEVDAFTGEIINLDITQN</sequence>
<accession>A0A3D8PG55</accession>
<evidence type="ECO:0000313" key="2">
    <source>
        <dbReference type="EMBL" id="RDW15070.1"/>
    </source>
</evidence>
<protein>
    <recommendedName>
        <fullName evidence="1">PepSY domain-containing protein</fullName>
    </recommendedName>
</protein>
<evidence type="ECO:0000259" key="1">
    <source>
        <dbReference type="Pfam" id="PF03413"/>
    </source>
</evidence>
<dbReference type="Gene3D" id="3.10.450.40">
    <property type="match status" value="1"/>
</dbReference>
<reference evidence="3" key="1">
    <citation type="submission" date="2017-11" db="EMBL/GenBank/DDBJ databases">
        <authorList>
            <person name="Zhu W."/>
        </authorList>
    </citation>
    <scope>NUCLEOTIDE SEQUENCE [LARGE SCALE GENOMIC DNA]</scope>
    <source>
        <strain evidence="3">CAU 1051</strain>
    </source>
</reference>
<dbReference type="AlphaFoldDB" id="A0A3D8PG55"/>
<gene>
    <name evidence="2" type="ORF">CWR45_18815</name>
</gene>
<organism evidence="2 3">
    <name type="scientific">Oceanobacillus chungangensis</name>
    <dbReference type="NCBI Taxonomy" id="1229152"/>
    <lineage>
        <taxon>Bacteria</taxon>
        <taxon>Bacillati</taxon>
        <taxon>Bacillota</taxon>
        <taxon>Bacilli</taxon>
        <taxon>Bacillales</taxon>
        <taxon>Bacillaceae</taxon>
        <taxon>Oceanobacillus</taxon>
    </lineage>
</organism>
<evidence type="ECO:0000313" key="3">
    <source>
        <dbReference type="Proteomes" id="UP000256520"/>
    </source>
</evidence>
<feature type="domain" description="PepSY" evidence="1">
    <location>
        <begin position="37"/>
        <end position="93"/>
    </location>
</feature>
<keyword evidence="3" id="KW-1185">Reference proteome</keyword>
<dbReference type="Pfam" id="PF03413">
    <property type="entry name" value="PepSY"/>
    <property type="match status" value="1"/>
</dbReference>
<dbReference type="EMBL" id="PIOD01000029">
    <property type="protein sequence ID" value="RDW15070.1"/>
    <property type="molecule type" value="Genomic_DNA"/>
</dbReference>
<dbReference type="RefSeq" id="WP_115751394.1">
    <property type="nucleotide sequence ID" value="NZ_PIOD01000029.1"/>
</dbReference>